<evidence type="ECO:0000259" key="2">
    <source>
        <dbReference type="Pfam" id="PF13192"/>
    </source>
</evidence>
<reference evidence="3 4" key="1">
    <citation type="submission" date="2020-08" db="EMBL/GenBank/DDBJ databases">
        <title>Genome public.</title>
        <authorList>
            <person name="Liu C."/>
            <person name="Sun Q."/>
        </authorList>
    </citation>
    <scope>NUCLEOTIDE SEQUENCE [LARGE SCALE GENOMIC DNA]</scope>
    <source>
        <strain evidence="3 4">NSJ-27</strain>
    </source>
</reference>
<dbReference type="Pfam" id="PF13192">
    <property type="entry name" value="Thioredoxin_3"/>
    <property type="match status" value="1"/>
</dbReference>
<keyword evidence="4" id="KW-1185">Reference proteome</keyword>
<dbReference type="Gene3D" id="3.40.30.10">
    <property type="entry name" value="Glutaredoxin"/>
    <property type="match status" value="1"/>
</dbReference>
<feature type="region of interest" description="Disordered" evidence="1">
    <location>
        <begin position="110"/>
        <end position="129"/>
    </location>
</feature>
<proteinExistence type="predicted"/>
<gene>
    <name evidence="3" type="ORF">H8Z77_02160</name>
</gene>
<dbReference type="InterPro" id="IPR012336">
    <property type="entry name" value="Thioredoxin-like_fold"/>
</dbReference>
<feature type="compositionally biased region" description="Polar residues" evidence="1">
    <location>
        <begin position="111"/>
        <end position="122"/>
    </location>
</feature>
<evidence type="ECO:0000256" key="1">
    <source>
        <dbReference type="SAM" id="MobiDB-lite"/>
    </source>
</evidence>
<protein>
    <submittedName>
        <fullName evidence="3">Thioredoxin family protein</fullName>
    </submittedName>
</protein>
<name>A0ABR7INW9_9CLOT</name>
<accession>A0ABR7INW9</accession>
<comment type="caution">
    <text evidence="3">The sequence shown here is derived from an EMBL/GenBank/DDBJ whole genome shotgun (WGS) entry which is preliminary data.</text>
</comment>
<evidence type="ECO:0000313" key="3">
    <source>
        <dbReference type="EMBL" id="MBC5786825.1"/>
    </source>
</evidence>
<dbReference type="Proteomes" id="UP000649151">
    <property type="component" value="Unassembled WGS sequence"/>
</dbReference>
<evidence type="ECO:0000313" key="4">
    <source>
        <dbReference type="Proteomes" id="UP000649151"/>
    </source>
</evidence>
<dbReference type="EMBL" id="JACOQK010000001">
    <property type="protein sequence ID" value="MBC5786825.1"/>
    <property type="molecule type" value="Genomic_DNA"/>
</dbReference>
<dbReference type="RefSeq" id="WP_186996033.1">
    <property type="nucleotide sequence ID" value="NZ_JACOQK010000001.1"/>
</dbReference>
<feature type="domain" description="Thioredoxin-like fold" evidence="2">
    <location>
        <begin position="48"/>
        <end position="108"/>
    </location>
</feature>
<dbReference type="SUPFAM" id="SSF52833">
    <property type="entry name" value="Thioredoxin-like"/>
    <property type="match status" value="1"/>
</dbReference>
<dbReference type="InterPro" id="IPR036249">
    <property type="entry name" value="Thioredoxin-like_sf"/>
</dbReference>
<sequence length="129" mass="14841">MGFIGDKLEQWKEKRRIREEERELYPFGKPKEQSRFIVLGGFGRRHKQNLANVQQAVQELGFDDKVLYLSDNRDIVRYGVLYTPALVVDGTVVSKAEFLSVEEAKDYITEALQNENSPSDSLEGTEEEL</sequence>
<organism evidence="3 4">
    <name type="scientific">Clostridium facile</name>
    <dbReference type="NCBI Taxonomy" id="2763035"/>
    <lineage>
        <taxon>Bacteria</taxon>
        <taxon>Bacillati</taxon>
        <taxon>Bacillota</taxon>
        <taxon>Clostridia</taxon>
        <taxon>Eubacteriales</taxon>
        <taxon>Clostridiaceae</taxon>
        <taxon>Clostridium</taxon>
    </lineage>
</organism>